<accession>A0A484UNP1</accession>
<dbReference type="GO" id="GO:0004316">
    <property type="term" value="F:3-oxoacyl-[acyl-carrier-protein] reductase (NADPH) activity"/>
    <property type="evidence" value="ECO:0007669"/>
    <property type="project" value="UniProtKB-EC"/>
</dbReference>
<dbReference type="PANTHER" id="PTHR43639">
    <property type="entry name" value="OXIDOREDUCTASE, SHORT-CHAIN DEHYDROGENASE/REDUCTASE FAMILY (AFU_ORTHOLOGUE AFUA_5G02870)"/>
    <property type="match status" value="1"/>
</dbReference>
<dbReference type="FunFam" id="3.40.50.720:FF:000084">
    <property type="entry name" value="Short-chain dehydrogenase reductase"/>
    <property type="match status" value="1"/>
</dbReference>
<dbReference type="EC" id="1.1.1.100" evidence="4"/>
<gene>
    <name evidence="2" type="ORF">ANDA3_1274</name>
    <name evidence="3" type="ORF">DAR2_1144</name>
    <name evidence="4" type="ORF">DAR3_1140</name>
</gene>
<dbReference type="PRINTS" id="PR00081">
    <property type="entry name" value="GDHRDH"/>
</dbReference>
<keyword evidence="1 4" id="KW-0560">Oxidoreductase</keyword>
<dbReference type="EMBL" id="CAADIJ010000028">
    <property type="protein sequence ID" value="VFR88310.1"/>
    <property type="molecule type" value="Genomic_DNA"/>
</dbReference>
<evidence type="ECO:0000256" key="1">
    <source>
        <dbReference type="ARBA" id="ARBA00023002"/>
    </source>
</evidence>
<protein>
    <submittedName>
        <fullName evidence="4">3-oxoacyl-[acyl-carrier protein] reductase</fullName>
        <ecNumber evidence="4">1.1.1.100</ecNumber>
    </submittedName>
</protein>
<dbReference type="EMBL" id="CAADIC010000003">
    <property type="protein sequence ID" value="VFR24028.1"/>
    <property type="molecule type" value="Genomic_DNA"/>
</dbReference>
<dbReference type="CDD" id="cd05233">
    <property type="entry name" value="SDR_c"/>
    <property type="match status" value="1"/>
</dbReference>
<dbReference type="Pfam" id="PF13561">
    <property type="entry name" value="adh_short_C2"/>
    <property type="match status" value="1"/>
</dbReference>
<organism evidence="4">
    <name type="scientific">plant metagenome</name>
    <dbReference type="NCBI Taxonomy" id="1297885"/>
    <lineage>
        <taxon>unclassified sequences</taxon>
        <taxon>metagenomes</taxon>
        <taxon>organismal metagenomes</taxon>
    </lineage>
</organism>
<dbReference type="SUPFAM" id="SSF51735">
    <property type="entry name" value="NAD(P)-binding Rossmann-fold domains"/>
    <property type="match status" value="1"/>
</dbReference>
<dbReference type="PANTHER" id="PTHR43639:SF9">
    <property type="entry name" value="BLL5898 PROTEIN"/>
    <property type="match status" value="1"/>
</dbReference>
<dbReference type="EMBL" id="CAADIL010000003">
    <property type="protein sequence ID" value="VFR61874.1"/>
    <property type="molecule type" value="Genomic_DNA"/>
</dbReference>
<dbReference type="InterPro" id="IPR020904">
    <property type="entry name" value="Sc_DH/Rdtase_CS"/>
</dbReference>
<evidence type="ECO:0000313" key="2">
    <source>
        <dbReference type="EMBL" id="VFR24028.1"/>
    </source>
</evidence>
<proteinExistence type="predicted"/>
<sequence>MSNAVPNRFAGKVVALTAAASGIGLAALKRFAAEGAMISASDIALEELKKSVAALNIDESRILLSETDASDQGQVERMIADTIAKFDRLDVLVNNAGLGSWGFVHEVEVERWHKVIGITLNSVFYACRAAMPHLIKTQGAIVNTASISGLFGDNGFSAYNAAKGGVVNLTRCLAIDHAKQNVRVNAICPGLTDTPRVSWMRQTSAIMDDYDRRLPMGRAGTADEMAAAISFLASSDASYITGVNLAIDGGLTAATGQPMFLELLPERK</sequence>
<evidence type="ECO:0000313" key="3">
    <source>
        <dbReference type="EMBL" id="VFR61874.1"/>
    </source>
</evidence>
<name>A0A484UNP1_9ZZZZ</name>
<dbReference type="AlphaFoldDB" id="A0A484UNP1"/>
<dbReference type="InterPro" id="IPR036291">
    <property type="entry name" value="NAD(P)-bd_dom_sf"/>
</dbReference>
<dbReference type="PRINTS" id="PR00080">
    <property type="entry name" value="SDRFAMILY"/>
</dbReference>
<dbReference type="Gene3D" id="3.40.50.720">
    <property type="entry name" value="NAD(P)-binding Rossmann-like Domain"/>
    <property type="match status" value="1"/>
</dbReference>
<dbReference type="InterPro" id="IPR002347">
    <property type="entry name" value="SDR_fam"/>
</dbReference>
<dbReference type="PROSITE" id="PS00061">
    <property type="entry name" value="ADH_SHORT"/>
    <property type="match status" value="1"/>
</dbReference>
<evidence type="ECO:0000313" key="4">
    <source>
        <dbReference type="EMBL" id="VFR88310.1"/>
    </source>
</evidence>
<reference evidence="4" key="1">
    <citation type="submission" date="2019-03" db="EMBL/GenBank/DDBJ databases">
        <authorList>
            <person name="Danneels B."/>
        </authorList>
    </citation>
    <scope>NUCLEOTIDE SEQUENCE</scope>
</reference>